<reference evidence="7 8" key="1">
    <citation type="submission" date="2017-06" db="EMBL/GenBank/DDBJ databases">
        <title>Genome sequencing of cyanobaciteial culture collection at National Institute for Environmental Studies (NIES).</title>
        <authorList>
            <person name="Hirose Y."/>
            <person name="Shimura Y."/>
            <person name="Fujisawa T."/>
            <person name="Nakamura Y."/>
            <person name="Kawachi M."/>
        </authorList>
    </citation>
    <scope>NUCLEOTIDE SEQUENCE [LARGE SCALE GENOMIC DNA]</scope>
    <source>
        <strain evidence="7 8">NIES-4072</strain>
    </source>
</reference>
<dbReference type="Pfam" id="PF12899">
    <property type="entry name" value="Glyco_hydro_100"/>
    <property type="match status" value="1"/>
</dbReference>
<dbReference type="InterPro" id="IPR024746">
    <property type="entry name" value="Glyco_hydro_100"/>
</dbReference>
<dbReference type="PANTHER" id="PTHR31916:SF28">
    <property type="entry name" value="NEUTRAL_ALKALINE INVERTASE 3, CHLOROPLASTIC"/>
    <property type="match status" value="1"/>
</dbReference>
<dbReference type="InterPro" id="IPR012341">
    <property type="entry name" value="6hp_glycosidase-like_sf"/>
</dbReference>
<keyword evidence="8" id="KW-1185">Reference proteome</keyword>
<name>A0A2R5FQ31_NOSCO</name>
<proteinExistence type="inferred from homology"/>
<dbReference type="Gene3D" id="1.50.10.10">
    <property type="match status" value="2"/>
</dbReference>
<keyword evidence="5" id="KW-0119">Carbohydrate metabolism</keyword>
<comment type="caution">
    <text evidence="7">The sequence shown here is derived from an EMBL/GenBank/DDBJ whole genome shotgun (WGS) entry which is preliminary data.</text>
</comment>
<dbReference type="SUPFAM" id="SSF48208">
    <property type="entry name" value="Six-hairpin glycosidases"/>
    <property type="match status" value="1"/>
</dbReference>
<dbReference type="EMBL" id="BDUD01000001">
    <property type="protein sequence ID" value="GBG20870.1"/>
    <property type="molecule type" value="Genomic_DNA"/>
</dbReference>
<dbReference type="EC" id="3.2.1.26" evidence="3"/>
<dbReference type="InterPro" id="IPR008928">
    <property type="entry name" value="6-hairpin_glycosidase_sf"/>
</dbReference>
<keyword evidence="6" id="KW-0326">Glycosidase</keyword>
<protein>
    <recommendedName>
        <fullName evidence="3">beta-fructofuranosidase</fullName>
        <ecNumber evidence="3">3.2.1.26</ecNumber>
    </recommendedName>
</protein>
<comment type="catalytic activity">
    <reaction evidence="1">
        <text>Hydrolysis of terminal non-reducing beta-D-fructofuranoside residues in beta-D-fructofuranosides.</text>
        <dbReference type="EC" id="3.2.1.26"/>
    </reaction>
</comment>
<accession>A0A2R5FQ31</accession>
<sequence length="501" mass="57083">MKTHLPQIHNPNGAILAMHLNELETTENLKEVEEAWRTLEKSILYYQGRPVGTVAAYDASVEALNYDQCFVRDFVSSALIFLIKGRTDIVRNFLEETLKLQPKERALDAYKPGRGLIPASFKVVSENGQEYLEADFGEHAIARVTPVDSCLWWIILLRAYVIATEDFSLAYQPEFQNGIRLIMEICLANRFDMYPTLLVPDGACMIDRRMGIYGHPLELQVLFYTALRASRELLICQGNSDIVEAIDNRLPLLCAHIRQHYWIDINRLNAIYRFKSEEYGKGAVNLFNIYVDSVPYYELDKWLPKKGGYLAGNVGPSQLDTRFFSLGNLMAIISDLATEEQSQAIMTLIEDRWDDLVGDMPMKICFPALEHEEYRIVTGCDPKNIPWSYHNAGSWPVLMWMLAAAAVKTNKTNLAQKAIETAQGRLSTDEWPEYYDGKKGRLIGKQARKYQTWTITGFLLAKELMANPTYLPLISFGKLPAEQVSRACEFEIASVDPYLSR</sequence>
<dbReference type="Proteomes" id="UP000245124">
    <property type="component" value="Unassembled WGS sequence"/>
</dbReference>
<evidence type="ECO:0000256" key="5">
    <source>
        <dbReference type="ARBA" id="ARBA00023277"/>
    </source>
</evidence>
<dbReference type="GO" id="GO:0004575">
    <property type="term" value="F:sucrose alpha-glucosidase activity"/>
    <property type="evidence" value="ECO:0007669"/>
    <property type="project" value="TreeGrafter"/>
</dbReference>
<evidence type="ECO:0000256" key="3">
    <source>
        <dbReference type="ARBA" id="ARBA00012758"/>
    </source>
</evidence>
<comment type="similarity">
    <text evidence="2">Belongs to the glycosyl hydrolase 100 family.</text>
</comment>
<evidence type="ECO:0000313" key="7">
    <source>
        <dbReference type="EMBL" id="GBG20870.1"/>
    </source>
</evidence>
<dbReference type="GO" id="GO:0033926">
    <property type="term" value="F:endo-alpha-N-acetylgalactosaminidase activity"/>
    <property type="evidence" value="ECO:0007669"/>
    <property type="project" value="InterPro"/>
</dbReference>
<evidence type="ECO:0000313" key="8">
    <source>
        <dbReference type="Proteomes" id="UP000245124"/>
    </source>
</evidence>
<keyword evidence="4" id="KW-0378">Hydrolase</keyword>
<evidence type="ECO:0000256" key="6">
    <source>
        <dbReference type="ARBA" id="ARBA00023295"/>
    </source>
</evidence>
<dbReference type="PANTHER" id="PTHR31916">
    <property type="match status" value="1"/>
</dbReference>
<dbReference type="GO" id="GO:0005987">
    <property type="term" value="P:sucrose catabolic process"/>
    <property type="evidence" value="ECO:0007669"/>
    <property type="project" value="TreeGrafter"/>
</dbReference>
<gene>
    <name evidence="7" type="ORF">NIES4072_45520</name>
</gene>
<evidence type="ECO:0000256" key="2">
    <source>
        <dbReference type="ARBA" id="ARBA00007671"/>
    </source>
</evidence>
<organism evidence="7 8">
    <name type="scientific">Nostoc commune NIES-4072</name>
    <dbReference type="NCBI Taxonomy" id="2005467"/>
    <lineage>
        <taxon>Bacteria</taxon>
        <taxon>Bacillati</taxon>
        <taxon>Cyanobacteriota</taxon>
        <taxon>Cyanophyceae</taxon>
        <taxon>Nostocales</taxon>
        <taxon>Nostocaceae</taxon>
        <taxon>Nostoc</taxon>
    </lineage>
</organism>
<evidence type="ECO:0000256" key="4">
    <source>
        <dbReference type="ARBA" id="ARBA00022801"/>
    </source>
</evidence>
<dbReference type="AlphaFoldDB" id="A0A2R5FQ31"/>
<evidence type="ECO:0000256" key="1">
    <source>
        <dbReference type="ARBA" id="ARBA00000094"/>
    </source>
</evidence>